<evidence type="ECO:0000256" key="5">
    <source>
        <dbReference type="ARBA" id="ARBA00022553"/>
    </source>
</evidence>
<evidence type="ECO:0000256" key="9">
    <source>
        <dbReference type="ARBA" id="ARBA00022840"/>
    </source>
</evidence>
<keyword evidence="12" id="KW-0175">Coiled coil</keyword>
<dbReference type="SUPFAM" id="SSF47384">
    <property type="entry name" value="Homodimeric domain of signal transducing histidine kinase"/>
    <property type="match status" value="1"/>
</dbReference>
<dbReference type="EC" id="2.7.13.3" evidence="2"/>
<dbReference type="OrthoDB" id="9803176at2"/>
<evidence type="ECO:0000259" key="13">
    <source>
        <dbReference type="PROSITE" id="PS50109"/>
    </source>
</evidence>
<dbReference type="SUPFAM" id="SSF47226">
    <property type="entry name" value="Histidine-containing phosphotransfer domain, HPT domain"/>
    <property type="match status" value="1"/>
</dbReference>
<protein>
    <recommendedName>
        <fullName evidence="3">Chemotaxis protein CheA</fullName>
        <ecNumber evidence="2">2.7.13.3</ecNumber>
    </recommendedName>
</protein>
<evidence type="ECO:0000256" key="11">
    <source>
        <dbReference type="PROSITE-ProRule" id="PRU00110"/>
    </source>
</evidence>
<accession>A0A6I0FA12</accession>
<dbReference type="PRINTS" id="PR00344">
    <property type="entry name" value="BCTRLSENSOR"/>
</dbReference>
<dbReference type="PROSITE" id="PS50851">
    <property type="entry name" value="CHEW"/>
    <property type="match status" value="1"/>
</dbReference>
<dbReference type="InterPro" id="IPR036061">
    <property type="entry name" value="CheW-like_dom_sf"/>
</dbReference>
<comment type="catalytic activity">
    <reaction evidence="1">
        <text>ATP + protein L-histidine = ADP + protein N-phospho-L-histidine.</text>
        <dbReference type="EC" id="2.7.13.3"/>
    </reaction>
</comment>
<evidence type="ECO:0000313" key="16">
    <source>
        <dbReference type="EMBL" id="KAB2954378.1"/>
    </source>
</evidence>
<evidence type="ECO:0000256" key="2">
    <source>
        <dbReference type="ARBA" id="ARBA00012438"/>
    </source>
</evidence>
<dbReference type="InterPro" id="IPR004358">
    <property type="entry name" value="Sig_transdc_His_kin-like_C"/>
</dbReference>
<dbReference type="InterPro" id="IPR005467">
    <property type="entry name" value="His_kinase_dom"/>
</dbReference>
<dbReference type="GO" id="GO:0000155">
    <property type="term" value="F:phosphorelay sensor kinase activity"/>
    <property type="evidence" value="ECO:0007669"/>
    <property type="project" value="InterPro"/>
</dbReference>
<dbReference type="PANTHER" id="PTHR43395:SF1">
    <property type="entry name" value="CHEMOTAXIS PROTEIN CHEA"/>
    <property type="match status" value="1"/>
</dbReference>
<dbReference type="SMART" id="SM00387">
    <property type="entry name" value="HATPase_c"/>
    <property type="match status" value="1"/>
</dbReference>
<keyword evidence="9" id="KW-0067">ATP-binding</keyword>
<dbReference type="GO" id="GO:0005737">
    <property type="term" value="C:cytoplasm"/>
    <property type="evidence" value="ECO:0007669"/>
    <property type="project" value="InterPro"/>
</dbReference>
<feature type="domain" description="Histidine kinase" evidence="13">
    <location>
        <begin position="326"/>
        <end position="576"/>
    </location>
</feature>
<evidence type="ECO:0000256" key="6">
    <source>
        <dbReference type="ARBA" id="ARBA00022679"/>
    </source>
</evidence>
<dbReference type="CDD" id="cd00088">
    <property type="entry name" value="HPT"/>
    <property type="match status" value="1"/>
</dbReference>
<name>A0A6I0FA12_9FIRM</name>
<dbReference type="SUPFAM" id="SSF55052">
    <property type="entry name" value="CheY-binding domain of CheA"/>
    <property type="match status" value="1"/>
</dbReference>
<dbReference type="GO" id="GO:0005524">
    <property type="term" value="F:ATP binding"/>
    <property type="evidence" value="ECO:0007669"/>
    <property type="project" value="UniProtKB-KW"/>
</dbReference>
<keyword evidence="5 11" id="KW-0597">Phosphoprotein</keyword>
<evidence type="ECO:0000259" key="14">
    <source>
        <dbReference type="PROSITE" id="PS50851"/>
    </source>
</evidence>
<dbReference type="InterPro" id="IPR051315">
    <property type="entry name" value="Bact_Chemotaxis_CheA"/>
</dbReference>
<dbReference type="Pfam" id="PF02895">
    <property type="entry name" value="H-kinase_dim"/>
    <property type="match status" value="1"/>
</dbReference>
<dbReference type="CDD" id="cd00731">
    <property type="entry name" value="CheA_reg"/>
    <property type="match status" value="1"/>
</dbReference>
<proteinExistence type="predicted"/>
<keyword evidence="7" id="KW-0547">Nucleotide-binding</keyword>
<dbReference type="AlphaFoldDB" id="A0A6I0FA12"/>
<dbReference type="GO" id="GO:0006935">
    <property type="term" value="P:chemotaxis"/>
    <property type="evidence" value="ECO:0007669"/>
    <property type="project" value="UniProtKB-KW"/>
</dbReference>
<dbReference type="SMART" id="SM01231">
    <property type="entry name" value="H-kinase_dim"/>
    <property type="match status" value="1"/>
</dbReference>
<dbReference type="InterPro" id="IPR037006">
    <property type="entry name" value="CheA-like_homodim_sf"/>
</dbReference>
<dbReference type="SMART" id="SM00260">
    <property type="entry name" value="CheW"/>
    <property type="match status" value="1"/>
</dbReference>
<dbReference type="SUPFAM" id="SSF55874">
    <property type="entry name" value="ATPase domain of HSP90 chaperone/DNA topoisomerase II/histidine kinase"/>
    <property type="match status" value="1"/>
</dbReference>
<evidence type="ECO:0000256" key="12">
    <source>
        <dbReference type="SAM" id="Coils"/>
    </source>
</evidence>
<keyword evidence="10" id="KW-0902">Two-component regulatory system</keyword>
<dbReference type="FunFam" id="3.30.565.10:FF:000016">
    <property type="entry name" value="Chemotaxis protein CheA, putative"/>
    <property type="match status" value="1"/>
</dbReference>
<dbReference type="Proteomes" id="UP000468766">
    <property type="component" value="Unassembled WGS sequence"/>
</dbReference>
<dbReference type="Gene3D" id="1.20.120.160">
    <property type="entry name" value="HPT domain"/>
    <property type="match status" value="1"/>
</dbReference>
<feature type="modified residue" description="Phosphohistidine" evidence="11">
    <location>
        <position position="46"/>
    </location>
</feature>
<reference evidence="16 17" key="1">
    <citation type="submission" date="2019-10" db="EMBL/GenBank/DDBJ databases">
        <title>Whole-genome sequence of the extremophile Heliorestis acidaminivorans DSM 24790.</title>
        <authorList>
            <person name="Kyndt J.A."/>
            <person name="Meyer T.E."/>
        </authorList>
    </citation>
    <scope>NUCLEOTIDE SEQUENCE [LARGE SCALE GENOMIC DNA]</scope>
    <source>
        <strain evidence="16 17">DSM 24790</strain>
    </source>
</reference>
<dbReference type="InterPro" id="IPR037052">
    <property type="entry name" value="CheA-like_P2_sf"/>
</dbReference>
<dbReference type="InterPro" id="IPR035891">
    <property type="entry name" value="CheY-binding_CheA"/>
</dbReference>
<dbReference type="InterPro" id="IPR036641">
    <property type="entry name" value="HPT_dom_sf"/>
</dbReference>
<dbReference type="InterPro" id="IPR010808">
    <property type="entry name" value="CheA_P2-bd"/>
</dbReference>
<evidence type="ECO:0000313" key="17">
    <source>
        <dbReference type="Proteomes" id="UP000468766"/>
    </source>
</evidence>
<evidence type="ECO:0000259" key="15">
    <source>
        <dbReference type="PROSITE" id="PS50894"/>
    </source>
</evidence>
<dbReference type="SUPFAM" id="SSF50341">
    <property type="entry name" value="CheW-like"/>
    <property type="match status" value="1"/>
</dbReference>
<evidence type="ECO:0000256" key="8">
    <source>
        <dbReference type="ARBA" id="ARBA00022777"/>
    </source>
</evidence>
<dbReference type="Pfam" id="PF01627">
    <property type="entry name" value="Hpt"/>
    <property type="match status" value="1"/>
</dbReference>
<dbReference type="Pfam" id="PF02518">
    <property type="entry name" value="HATPase_c"/>
    <property type="match status" value="1"/>
</dbReference>
<dbReference type="RefSeq" id="WP_151617824.1">
    <property type="nucleotide sequence ID" value="NZ_WBXO01000001.1"/>
</dbReference>
<feature type="domain" description="CheW-like" evidence="14">
    <location>
        <begin position="578"/>
        <end position="707"/>
    </location>
</feature>
<evidence type="ECO:0000256" key="4">
    <source>
        <dbReference type="ARBA" id="ARBA00022500"/>
    </source>
</evidence>
<gene>
    <name evidence="16" type="ORF">F9B85_01435</name>
</gene>
<dbReference type="EMBL" id="WBXO01000001">
    <property type="protein sequence ID" value="KAB2954378.1"/>
    <property type="molecule type" value="Genomic_DNA"/>
</dbReference>
<keyword evidence="4" id="KW-0145">Chemotaxis</keyword>
<dbReference type="Gene3D" id="2.30.30.40">
    <property type="entry name" value="SH3 Domains"/>
    <property type="match status" value="1"/>
</dbReference>
<dbReference type="InterPro" id="IPR004105">
    <property type="entry name" value="CheA-like_dim"/>
</dbReference>
<organism evidence="16 17">
    <name type="scientific">Heliorestis acidaminivorans</name>
    <dbReference type="NCBI Taxonomy" id="553427"/>
    <lineage>
        <taxon>Bacteria</taxon>
        <taxon>Bacillati</taxon>
        <taxon>Bacillota</taxon>
        <taxon>Clostridia</taxon>
        <taxon>Eubacteriales</taxon>
        <taxon>Heliobacteriaceae</taxon>
        <taxon>Heliorestis</taxon>
    </lineage>
</organism>
<keyword evidence="17" id="KW-1185">Reference proteome</keyword>
<dbReference type="InterPro" id="IPR003594">
    <property type="entry name" value="HATPase_dom"/>
</dbReference>
<dbReference type="PROSITE" id="PS50894">
    <property type="entry name" value="HPT"/>
    <property type="match status" value="1"/>
</dbReference>
<keyword evidence="6" id="KW-0808">Transferase</keyword>
<dbReference type="Gene3D" id="3.30.565.10">
    <property type="entry name" value="Histidine kinase-like ATPase, C-terminal domain"/>
    <property type="match status" value="1"/>
</dbReference>
<dbReference type="InterPro" id="IPR008207">
    <property type="entry name" value="Sig_transdc_His_kin_Hpt_dom"/>
</dbReference>
<evidence type="ECO:0000256" key="3">
    <source>
        <dbReference type="ARBA" id="ARBA00021495"/>
    </source>
</evidence>
<dbReference type="PANTHER" id="PTHR43395">
    <property type="entry name" value="SENSOR HISTIDINE KINASE CHEA"/>
    <property type="match status" value="1"/>
</dbReference>
<dbReference type="InterPro" id="IPR036097">
    <property type="entry name" value="HisK_dim/P_sf"/>
</dbReference>
<dbReference type="Gene3D" id="3.30.70.1110">
    <property type="entry name" value="Histidine kinase CheA-like, P2 response regulator-binding domain"/>
    <property type="match status" value="1"/>
</dbReference>
<evidence type="ECO:0000256" key="7">
    <source>
        <dbReference type="ARBA" id="ARBA00022741"/>
    </source>
</evidence>
<dbReference type="CDD" id="cd16916">
    <property type="entry name" value="HATPase_CheA-like"/>
    <property type="match status" value="1"/>
</dbReference>
<feature type="domain" description="HPt" evidence="15">
    <location>
        <begin position="1"/>
        <end position="103"/>
    </location>
</feature>
<sequence>MDMSQYLDMFLEESREHLQTLNQKILELEDNPHNVAVLDEIFRSAHTLKGMSATMGFEGIAELTHEMENVLSNLRGSPSAVTTKVVDLLFKCLDSLENMVDAIVSGGDNKGNGEELIQLLRLAGTGELDREEKKVKKIIEPKENLTKILQEEEERENQQNEELLASFNINQYDLTILREADRKQLQAYHINVQLDASCVMKAARTFMVFRNLEEAGEIIKSVPTAQELEEEKFDRTFQVVVVTPDSKEEVIKTLESIAEVEVLSITDINIDEVQTQKGQELSKDEFLDNAVAVEEKLEVVHIEDKRDSQKQEIKTATGKETVKKTKISPTVRVDIERLDNLMNLVGELVISKTRLEQISTTSDLAELNETIEHIDRITTDLQTVVMKVRMVPIEQVFNRFPRMVRDLAKELGKEINLIIEGKETELDRTVIDEIGDPLVHLIRNAIDHGVEQPEVRRQMNKPVEAVLRLVAKHEGNNVVIEVEDDGRGIDAGKLKNKAIQKGLITAKEAEQLDEQGAVNLIWMAGFTTAEQVSDISGRGVGLDAVRTKIESLSGSVEIETQINKGTKFKIRLPLTLAIIQALLVNVGDEIYAIPLGAIDETTSIEQGHIKKVQNQEVVLLRGQVLPLVRLDQVLEVPRAGTHTEELYVVVVRKGEKKAGLIVDSLIGQQEIVIKSPGKLLQGICGIAGAAILGNGQVSLILDVGTLL</sequence>
<dbReference type="Pfam" id="PF07194">
    <property type="entry name" value="P2"/>
    <property type="match status" value="1"/>
</dbReference>
<dbReference type="InterPro" id="IPR036890">
    <property type="entry name" value="HATPase_C_sf"/>
</dbReference>
<dbReference type="Gene3D" id="1.10.287.560">
    <property type="entry name" value="Histidine kinase CheA-like, homodimeric domain"/>
    <property type="match status" value="1"/>
</dbReference>
<keyword evidence="8" id="KW-0418">Kinase</keyword>
<feature type="coiled-coil region" evidence="12">
    <location>
        <begin position="142"/>
        <end position="170"/>
    </location>
</feature>
<dbReference type="InterPro" id="IPR002545">
    <property type="entry name" value="CheW-lke_dom"/>
</dbReference>
<evidence type="ECO:0000256" key="10">
    <source>
        <dbReference type="ARBA" id="ARBA00023012"/>
    </source>
</evidence>
<evidence type="ECO:0000256" key="1">
    <source>
        <dbReference type="ARBA" id="ARBA00000085"/>
    </source>
</evidence>
<dbReference type="PROSITE" id="PS50109">
    <property type="entry name" value="HIS_KIN"/>
    <property type="match status" value="1"/>
</dbReference>
<comment type="caution">
    <text evidence="16">The sequence shown here is derived from an EMBL/GenBank/DDBJ whole genome shotgun (WGS) entry which is preliminary data.</text>
</comment>
<dbReference type="SMART" id="SM00073">
    <property type="entry name" value="HPT"/>
    <property type="match status" value="1"/>
</dbReference>
<dbReference type="Pfam" id="PF01584">
    <property type="entry name" value="CheW"/>
    <property type="match status" value="1"/>
</dbReference>